<dbReference type="OrthoDB" id="300144at2"/>
<dbReference type="Proteomes" id="UP000316855">
    <property type="component" value="Chromosome"/>
</dbReference>
<accession>A0A517VML4</accession>
<reference evidence="1 2" key="1">
    <citation type="submission" date="2019-02" db="EMBL/GenBank/DDBJ databases">
        <title>Deep-cultivation of Planctomycetes and their phenomic and genomic characterization uncovers novel biology.</title>
        <authorList>
            <person name="Wiegand S."/>
            <person name="Jogler M."/>
            <person name="Boedeker C."/>
            <person name="Pinto D."/>
            <person name="Vollmers J."/>
            <person name="Rivas-Marin E."/>
            <person name="Kohn T."/>
            <person name="Peeters S.H."/>
            <person name="Heuer A."/>
            <person name="Rast P."/>
            <person name="Oberbeckmann S."/>
            <person name="Bunk B."/>
            <person name="Jeske O."/>
            <person name="Meyerdierks A."/>
            <person name="Storesund J.E."/>
            <person name="Kallscheuer N."/>
            <person name="Luecker S."/>
            <person name="Lage O.M."/>
            <person name="Pohl T."/>
            <person name="Merkel B.J."/>
            <person name="Hornburger P."/>
            <person name="Mueller R.-W."/>
            <person name="Bruemmer F."/>
            <person name="Labrenz M."/>
            <person name="Spormann A.M."/>
            <person name="Op den Camp H."/>
            <person name="Overmann J."/>
            <person name="Amann R."/>
            <person name="Jetten M.S.M."/>
            <person name="Mascher T."/>
            <person name="Medema M.H."/>
            <person name="Devos D.P."/>
            <person name="Kaster A.-K."/>
            <person name="Ovreas L."/>
            <person name="Rohde M."/>
            <person name="Galperin M.Y."/>
            <person name="Jogler C."/>
        </authorList>
    </citation>
    <scope>NUCLEOTIDE SEQUENCE [LARGE SCALE GENOMIC DNA]</scope>
    <source>
        <strain evidence="1 2">Pan161</strain>
    </source>
</reference>
<dbReference type="EMBL" id="CP036343">
    <property type="protein sequence ID" value="QDT94261.1"/>
    <property type="molecule type" value="Genomic_DNA"/>
</dbReference>
<evidence type="ECO:0000313" key="2">
    <source>
        <dbReference type="Proteomes" id="UP000316855"/>
    </source>
</evidence>
<dbReference type="RefSeq" id="WP_145232177.1">
    <property type="nucleotide sequence ID" value="NZ_CP036343.1"/>
</dbReference>
<evidence type="ECO:0000313" key="1">
    <source>
        <dbReference type="EMBL" id="QDT94261.1"/>
    </source>
</evidence>
<proteinExistence type="predicted"/>
<dbReference type="KEGG" id="gax:Pan161_59560"/>
<gene>
    <name evidence="1" type="ORF">Pan161_59560</name>
</gene>
<sequence>MANSVISWELAFEDSYEIKEGPARAYTEVYSCSLASVATDSTVIRSYSKCPDLGDKHKRDTAARCISVTVARVDDTADFIVTVKYSTNIQHKDREENPLNRPAVIDIVSSPEQVPTFFDGEGKPRLNTAGDLIVGYRRIPFLDITVKKNVPKYPDWMWDYDGTVNKHPITIRDKYFEKRTLRIEGIDAPDLVYENGYEFYALTFRIRFDPRTHDDIRYSQGFNEVVEVVSTYIPPGIDPGDVTISNSKVTTKIKRRITTGDPAEYITEEAFLDKNGTLIEIKQDRKGKFDTSRLHLLRFTDDVQTDFTDLPFK</sequence>
<name>A0A517VML4_9PLAN</name>
<keyword evidence="2" id="KW-1185">Reference proteome</keyword>
<protein>
    <submittedName>
        <fullName evidence="1">Uncharacterized protein</fullName>
    </submittedName>
</protein>
<organism evidence="1 2">
    <name type="scientific">Gimesia algae</name>
    <dbReference type="NCBI Taxonomy" id="2527971"/>
    <lineage>
        <taxon>Bacteria</taxon>
        <taxon>Pseudomonadati</taxon>
        <taxon>Planctomycetota</taxon>
        <taxon>Planctomycetia</taxon>
        <taxon>Planctomycetales</taxon>
        <taxon>Planctomycetaceae</taxon>
        <taxon>Gimesia</taxon>
    </lineage>
</organism>
<dbReference type="AlphaFoldDB" id="A0A517VML4"/>